<dbReference type="Gene3D" id="1.10.10.2590">
    <property type="entry name" value="BEN domain"/>
    <property type="match status" value="1"/>
</dbReference>
<dbReference type="AlphaFoldDB" id="A0A401RMV0"/>
<proteinExistence type="predicted"/>
<dbReference type="SMART" id="SM01025">
    <property type="entry name" value="BEN"/>
    <property type="match status" value="1"/>
</dbReference>
<dbReference type="Proteomes" id="UP000287033">
    <property type="component" value="Unassembled WGS sequence"/>
</dbReference>
<keyword evidence="4" id="KW-1185">Reference proteome</keyword>
<keyword evidence="1" id="KW-0175">Coiled coil</keyword>
<dbReference type="InterPro" id="IPR040391">
    <property type="entry name" value="BEND5"/>
</dbReference>
<reference evidence="3 4" key="1">
    <citation type="journal article" date="2018" name="Nat. Ecol. Evol.">
        <title>Shark genomes provide insights into elasmobranch evolution and the origin of vertebrates.</title>
        <authorList>
            <person name="Hara Y"/>
            <person name="Yamaguchi K"/>
            <person name="Onimaru K"/>
            <person name="Kadota M"/>
            <person name="Koyanagi M"/>
            <person name="Keeley SD"/>
            <person name="Tatsumi K"/>
            <person name="Tanaka K"/>
            <person name="Motone F"/>
            <person name="Kageyama Y"/>
            <person name="Nozu R"/>
            <person name="Adachi N"/>
            <person name="Nishimura O"/>
            <person name="Nakagawa R"/>
            <person name="Tanegashima C"/>
            <person name="Kiyatake I"/>
            <person name="Matsumoto R"/>
            <person name="Murakumo K"/>
            <person name="Nishida K"/>
            <person name="Terakita A"/>
            <person name="Kuratani S"/>
            <person name="Sato K"/>
            <person name="Hyodo S Kuraku.S."/>
        </authorList>
    </citation>
    <scope>NUCLEOTIDE SEQUENCE [LARGE SCALE GENOMIC DNA]</scope>
</reference>
<dbReference type="PANTHER" id="PTHR14628">
    <property type="entry name" value="BEN DOMAIN-CONTAINING PROTEIN 5"/>
    <property type="match status" value="1"/>
</dbReference>
<dbReference type="GO" id="GO:0003677">
    <property type="term" value="F:DNA binding"/>
    <property type="evidence" value="ECO:0007669"/>
    <property type="project" value="InterPro"/>
</dbReference>
<protein>
    <recommendedName>
        <fullName evidence="2">BEN domain-containing protein</fullName>
    </recommendedName>
</protein>
<dbReference type="EMBL" id="BEZZ01000001">
    <property type="protein sequence ID" value="GCC19458.1"/>
    <property type="molecule type" value="Genomic_DNA"/>
</dbReference>
<dbReference type="PROSITE" id="PS51457">
    <property type="entry name" value="BEN"/>
    <property type="match status" value="1"/>
</dbReference>
<dbReference type="PANTHER" id="PTHR14628:SF1">
    <property type="entry name" value="BEN DOMAIN-CONTAINING PROTEIN 5"/>
    <property type="match status" value="1"/>
</dbReference>
<dbReference type="InterPro" id="IPR018379">
    <property type="entry name" value="BEN_domain"/>
</dbReference>
<dbReference type="GO" id="GO:0045892">
    <property type="term" value="P:negative regulation of DNA-templated transcription"/>
    <property type="evidence" value="ECO:0007669"/>
    <property type="project" value="InterPro"/>
</dbReference>
<sequence>MFACVRFLQDQVHHIIPVSHIKNFHPTSKCDFNKKQVYRLALPGAGPAPGSGPGAGETETSTIIKGGHCRKAQILALGDSRQELEKFLKLKKCKVPKIIESFVEVSESEDGDSTEDEVHQLSNIQEQGASCFEDSSDDDDQTLKIFDELKHKYSRAKANNKRLIQELKKVTTKLRFAEEKQKEYEHLASELQRLRDLNMDLQNALLLKLFRLPEQYHGSNPEEELVDNTSTHQMISSTPVTSILQDHLNMQQRVYPSKKSPHALLPTPSTSDHLESQIENGNNMVPCPWASTQTIALTQPNVYSVQDGKVHIGANIWIDEDKWETVKRQPSDSRFTKCLAVAVWGVDTLKDRSVTGIACNSTKSSPKPPLSPYKVQIIKEQLLNRIRQDAKDDNEIHKRLNKVNRYIGEKIMDINKQWRKAKADISKFRNCECEIGLKCEIHAHCERSEVPIKEEIETFIYE</sequence>
<evidence type="ECO:0000259" key="2">
    <source>
        <dbReference type="PROSITE" id="PS51457"/>
    </source>
</evidence>
<comment type="caution">
    <text evidence="3">The sequence shown here is derived from an EMBL/GenBank/DDBJ whole genome shotgun (WGS) entry which is preliminary data.</text>
</comment>
<evidence type="ECO:0000313" key="3">
    <source>
        <dbReference type="EMBL" id="GCC19458.1"/>
    </source>
</evidence>
<dbReference type="OrthoDB" id="9931198at2759"/>
<feature type="domain" description="BEN" evidence="2">
    <location>
        <begin position="299"/>
        <end position="418"/>
    </location>
</feature>
<name>A0A401RMV0_CHIPU</name>
<evidence type="ECO:0000313" key="4">
    <source>
        <dbReference type="Proteomes" id="UP000287033"/>
    </source>
</evidence>
<feature type="coiled-coil region" evidence="1">
    <location>
        <begin position="146"/>
        <end position="204"/>
    </location>
</feature>
<dbReference type="OMA" id="HRTEEND"/>
<evidence type="ECO:0000256" key="1">
    <source>
        <dbReference type="SAM" id="Coils"/>
    </source>
</evidence>
<organism evidence="3 4">
    <name type="scientific">Chiloscyllium punctatum</name>
    <name type="common">Brownbanded bambooshark</name>
    <name type="synonym">Hemiscyllium punctatum</name>
    <dbReference type="NCBI Taxonomy" id="137246"/>
    <lineage>
        <taxon>Eukaryota</taxon>
        <taxon>Metazoa</taxon>
        <taxon>Chordata</taxon>
        <taxon>Craniata</taxon>
        <taxon>Vertebrata</taxon>
        <taxon>Chondrichthyes</taxon>
        <taxon>Elasmobranchii</taxon>
        <taxon>Galeomorphii</taxon>
        <taxon>Galeoidea</taxon>
        <taxon>Orectolobiformes</taxon>
        <taxon>Hemiscylliidae</taxon>
        <taxon>Chiloscyllium</taxon>
    </lineage>
</organism>
<dbReference type="Pfam" id="PF10523">
    <property type="entry name" value="BEN"/>
    <property type="match status" value="1"/>
</dbReference>
<dbReference type="STRING" id="137246.A0A401RMV0"/>
<gene>
    <name evidence="3" type="ORF">chiPu_0000006</name>
</gene>
<accession>A0A401RMV0</accession>